<proteinExistence type="predicted"/>
<feature type="transmembrane region" description="Helical" evidence="1">
    <location>
        <begin position="269"/>
        <end position="287"/>
    </location>
</feature>
<feature type="transmembrane region" description="Helical" evidence="1">
    <location>
        <begin position="12"/>
        <end position="35"/>
    </location>
</feature>
<keyword evidence="1" id="KW-1133">Transmembrane helix</keyword>
<keyword evidence="3" id="KW-1185">Reference proteome</keyword>
<comment type="caution">
    <text evidence="2">The sequence shown here is derived from an EMBL/GenBank/DDBJ whole genome shotgun (WGS) entry which is preliminary data.</text>
</comment>
<protein>
    <submittedName>
        <fullName evidence="2">Enediyne biosynthesis protein UnbU</fullName>
    </submittedName>
</protein>
<dbReference type="Proteomes" id="UP000490980">
    <property type="component" value="Unassembled WGS sequence"/>
</dbReference>
<sequence length="310" mass="33060">MNIAKTSGTPDLRLVALQRFALAITALNVLGHSFLGFEQSWAQPVVALACAYAAELGLEAFDARMGGRPAKFLGGPARLMNFLLPAHITALAVSMLLYANELLMPVVFATVTAIASKWLFRVRIGEGQRHVMNPSNIGITITLLVFPFVGIAPPYQFTEGLAGWHDWILPGVIIASGTFLNARLTRRLPLILAWLGAFVLQAILRSVLLDASLPAALNPMTGVAFLLFTYYMLTDPATTPVSRGGQIAFGAAVAASYGMLMAFHVVFGLFFALTIVCLCRGIGLAVASRRAAAAQRKLPAPVPNAVPEAT</sequence>
<reference evidence="2 3" key="1">
    <citation type="submission" date="2020-03" db="EMBL/GenBank/DDBJ databases">
        <authorList>
            <person name="Lai Q."/>
        </authorList>
    </citation>
    <scope>NUCLEOTIDE SEQUENCE [LARGE SCALE GENOMIC DNA]</scope>
    <source>
        <strain evidence="2 3">CCUG 25036</strain>
    </source>
</reference>
<feature type="transmembrane region" description="Helical" evidence="1">
    <location>
        <begin position="79"/>
        <end position="99"/>
    </location>
</feature>
<feature type="transmembrane region" description="Helical" evidence="1">
    <location>
        <begin position="191"/>
        <end position="209"/>
    </location>
</feature>
<dbReference type="AlphaFoldDB" id="A0A7X5ZIX4"/>
<dbReference type="RefSeq" id="WP_166949168.1">
    <property type="nucleotide sequence ID" value="NZ_JAARLZ010000006.1"/>
</dbReference>
<accession>A0A7X5ZIX4</accession>
<name>A0A7X5ZIX4_9GAMM</name>
<feature type="transmembrane region" description="Helical" evidence="1">
    <location>
        <begin position="136"/>
        <end position="155"/>
    </location>
</feature>
<dbReference type="EMBL" id="JAARLZ010000006">
    <property type="protein sequence ID" value="NII07368.1"/>
    <property type="molecule type" value="Genomic_DNA"/>
</dbReference>
<evidence type="ECO:0000313" key="2">
    <source>
        <dbReference type="EMBL" id="NII07368.1"/>
    </source>
</evidence>
<feature type="transmembrane region" description="Helical" evidence="1">
    <location>
        <begin position="167"/>
        <end position="184"/>
    </location>
</feature>
<feature type="transmembrane region" description="Helical" evidence="1">
    <location>
        <begin position="105"/>
        <end position="124"/>
    </location>
</feature>
<keyword evidence="1" id="KW-0812">Transmembrane</keyword>
<keyword evidence="1" id="KW-0472">Membrane</keyword>
<gene>
    <name evidence="2" type="ORF">HBF25_13340</name>
</gene>
<feature type="transmembrane region" description="Helical" evidence="1">
    <location>
        <begin position="215"/>
        <end position="233"/>
    </location>
</feature>
<feature type="transmembrane region" description="Helical" evidence="1">
    <location>
        <begin position="245"/>
        <end position="263"/>
    </location>
</feature>
<organism evidence="2 3">
    <name type="scientific">Luteibacter anthropi</name>
    <dbReference type="NCBI Taxonomy" id="564369"/>
    <lineage>
        <taxon>Bacteria</taxon>
        <taxon>Pseudomonadati</taxon>
        <taxon>Pseudomonadota</taxon>
        <taxon>Gammaproteobacteria</taxon>
        <taxon>Lysobacterales</taxon>
        <taxon>Rhodanobacteraceae</taxon>
        <taxon>Luteibacter</taxon>
    </lineage>
</organism>
<evidence type="ECO:0000256" key="1">
    <source>
        <dbReference type="SAM" id="Phobius"/>
    </source>
</evidence>
<evidence type="ECO:0000313" key="3">
    <source>
        <dbReference type="Proteomes" id="UP000490980"/>
    </source>
</evidence>